<dbReference type="EMBL" id="MVGC01003481">
    <property type="protein sequence ID" value="RJE16635.1"/>
    <property type="molecule type" value="Genomic_DNA"/>
</dbReference>
<name>A0A3A2ZF97_9EURO</name>
<keyword evidence="2" id="KW-1185">Reference proteome</keyword>
<evidence type="ECO:0000313" key="1">
    <source>
        <dbReference type="EMBL" id="RJE16635.1"/>
    </source>
</evidence>
<protein>
    <submittedName>
        <fullName evidence="1">Fungal specific transcription factor</fullName>
    </submittedName>
</protein>
<dbReference type="STRING" id="2070753.A0A3A2ZF97"/>
<evidence type="ECO:0000313" key="2">
    <source>
        <dbReference type="Proteomes" id="UP000266188"/>
    </source>
</evidence>
<dbReference type="OrthoDB" id="3971593at2759"/>
<sequence length="97" mass="10658">MYPIVDIEKVTNQANLLYTFVEAATRTGFAQRVLPGADGLQDDDTNLLKMILATTLVVEGSGKSELGQQLFLNVKPVVESKLWEPLDIKTIQLLGLV</sequence>
<dbReference type="Proteomes" id="UP000266188">
    <property type="component" value="Unassembled WGS sequence"/>
</dbReference>
<feature type="non-terminal residue" evidence="1">
    <location>
        <position position="97"/>
    </location>
</feature>
<organism evidence="1 2">
    <name type="scientific">Aspergillus sclerotialis</name>
    <dbReference type="NCBI Taxonomy" id="2070753"/>
    <lineage>
        <taxon>Eukaryota</taxon>
        <taxon>Fungi</taxon>
        <taxon>Dikarya</taxon>
        <taxon>Ascomycota</taxon>
        <taxon>Pezizomycotina</taxon>
        <taxon>Eurotiomycetes</taxon>
        <taxon>Eurotiomycetidae</taxon>
        <taxon>Eurotiales</taxon>
        <taxon>Aspergillaceae</taxon>
        <taxon>Aspergillus</taxon>
        <taxon>Aspergillus subgen. Polypaecilum</taxon>
    </lineage>
</organism>
<accession>A0A3A2ZF97</accession>
<proteinExistence type="predicted"/>
<comment type="caution">
    <text evidence="1">The sequence shown here is derived from an EMBL/GenBank/DDBJ whole genome shotgun (WGS) entry which is preliminary data.</text>
</comment>
<gene>
    <name evidence="1" type="ORF">PHISCL_11028</name>
</gene>
<reference evidence="2" key="1">
    <citation type="submission" date="2017-02" db="EMBL/GenBank/DDBJ databases">
        <authorList>
            <person name="Tafer H."/>
            <person name="Lopandic K."/>
        </authorList>
    </citation>
    <scope>NUCLEOTIDE SEQUENCE [LARGE SCALE GENOMIC DNA]</scope>
    <source>
        <strain evidence="2">CBS 366.77</strain>
    </source>
</reference>
<dbReference type="AlphaFoldDB" id="A0A3A2ZF97"/>